<organism evidence="2">
    <name type="scientific">Nonomuraea gerenzanensis</name>
    <dbReference type="NCBI Taxonomy" id="93944"/>
    <lineage>
        <taxon>Bacteria</taxon>
        <taxon>Bacillati</taxon>
        <taxon>Actinomycetota</taxon>
        <taxon>Actinomycetes</taxon>
        <taxon>Streptosporangiales</taxon>
        <taxon>Streptosporangiaceae</taxon>
        <taxon>Nonomuraea</taxon>
    </lineage>
</organism>
<feature type="compositionally biased region" description="Gly residues" evidence="1">
    <location>
        <begin position="12"/>
        <end position="24"/>
    </location>
</feature>
<feature type="region of interest" description="Disordered" evidence="1">
    <location>
        <begin position="1"/>
        <end position="29"/>
    </location>
</feature>
<dbReference type="AlphaFoldDB" id="A0A1M4E538"/>
<accession>A0A1M4E538</accession>
<feature type="compositionally biased region" description="Basic residues" evidence="1">
    <location>
        <begin position="1"/>
        <end position="11"/>
    </location>
</feature>
<name>A0A1M4E538_9ACTN</name>
<sequence length="81" mass="8518">MAWHRPGRAGHPHGGPGAHPGGEPSGEPRAQCCSACGAQERTPCPSTRHEIPRGRSCCCGHRGRYRALRPVTGPTSVALIN</sequence>
<gene>
    <name evidence="2" type="ORF">BN4615_P3408</name>
</gene>
<protein>
    <submittedName>
        <fullName evidence="2">Uncharacterized protein</fullName>
    </submittedName>
</protein>
<proteinExistence type="predicted"/>
<evidence type="ECO:0000313" key="2">
    <source>
        <dbReference type="EMBL" id="SBO93892.1"/>
    </source>
</evidence>
<evidence type="ECO:0000256" key="1">
    <source>
        <dbReference type="SAM" id="MobiDB-lite"/>
    </source>
</evidence>
<reference evidence="2" key="1">
    <citation type="submission" date="2016-04" db="EMBL/GenBank/DDBJ databases">
        <authorList>
            <person name="Evans L.H."/>
            <person name="Alamgir A."/>
            <person name="Owens N."/>
            <person name="Weber N.D."/>
            <person name="Virtaneva K."/>
            <person name="Barbian K."/>
            <person name="Babar A."/>
            <person name="Rosenke K."/>
        </authorList>
    </citation>
    <scope>NUCLEOTIDE SEQUENCE</scope>
    <source>
        <strain evidence="2">Nono1</strain>
    </source>
</reference>
<dbReference type="EMBL" id="LT559118">
    <property type="protein sequence ID" value="SBO93892.1"/>
    <property type="molecule type" value="Genomic_DNA"/>
</dbReference>